<evidence type="ECO:0000256" key="3">
    <source>
        <dbReference type="ARBA" id="ARBA00022692"/>
    </source>
</evidence>
<organism evidence="8 9">
    <name type="scientific">Forsythia ovata</name>
    <dbReference type="NCBI Taxonomy" id="205694"/>
    <lineage>
        <taxon>Eukaryota</taxon>
        <taxon>Viridiplantae</taxon>
        <taxon>Streptophyta</taxon>
        <taxon>Embryophyta</taxon>
        <taxon>Tracheophyta</taxon>
        <taxon>Spermatophyta</taxon>
        <taxon>Magnoliopsida</taxon>
        <taxon>eudicotyledons</taxon>
        <taxon>Gunneridae</taxon>
        <taxon>Pentapetalae</taxon>
        <taxon>asterids</taxon>
        <taxon>lamiids</taxon>
        <taxon>Lamiales</taxon>
        <taxon>Oleaceae</taxon>
        <taxon>Forsythieae</taxon>
        <taxon>Forsythia</taxon>
    </lineage>
</organism>
<comment type="similarity">
    <text evidence="2">Belongs to the fatty acid desaturase CarF family.</text>
</comment>
<evidence type="ECO:0000256" key="5">
    <source>
        <dbReference type="ARBA" id="ARBA00023136"/>
    </source>
</evidence>
<evidence type="ECO:0000256" key="4">
    <source>
        <dbReference type="ARBA" id="ARBA00022989"/>
    </source>
</evidence>
<dbReference type="PANTHER" id="PTHR48140">
    <property type="entry name" value="FATTY ACID DESATURASE 4, CHLOROPLASTIC-RELATED"/>
    <property type="match status" value="1"/>
</dbReference>
<feature type="transmembrane region" description="Helical" evidence="6">
    <location>
        <begin position="53"/>
        <end position="74"/>
    </location>
</feature>
<feature type="transmembrane region" description="Helical" evidence="6">
    <location>
        <begin position="21"/>
        <end position="47"/>
    </location>
</feature>
<evidence type="ECO:0000259" key="7">
    <source>
        <dbReference type="Pfam" id="PF10520"/>
    </source>
</evidence>
<keyword evidence="9" id="KW-1185">Reference proteome</keyword>
<name>A0ABD1Q9W0_9LAMI</name>
<feature type="domain" description="Lipid desaturase" evidence="7">
    <location>
        <begin position="36"/>
        <end position="116"/>
    </location>
</feature>
<dbReference type="Proteomes" id="UP001604277">
    <property type="component" value="Unassembled WGS sequence"/>
</dbReference>
<accession>A0ABD1Q9W0</accession>
<proteinExistence type="inferred from homology"/>
<dbReference type="EMBL" id="JBFOLJ010000015">
    <property type="protein sequence ID" value="KAL2473000.1"/>
    <property type="molecule type" value="Genomic_DNA"/>
</dbReference>
<dbReference type="GO" id="GO:0016020">
    <property type="term" value="C:membrane"/>
    <property type="evidence" value="ECO:0007669"/>
    <property type="project" value="UniProtKB-SubCell"/>
</dbReference>
<sequence>MALPCIDPIDPSSLYTWSHCAWLVSGCTAVLIFVAQAITFTVLPSVICYDPVLLGFLGVYAGCSLFSLQIHAWAHCTKDKLPLLLMAPLKHPAHNCSPYNTNYYCTVTRRWNMKQDFGQVQIFYCTGGDYFLYAWSASEILE</sequence>
<comment type="caution">
    <text evidence="8">The sequence shown here is derived from an EMBL/GenBank/DDBJ whole genome shotgun (WGS) entry which is preliminary data.</text>
</comment>
<evidence type="ECO:0000256" key="6">
    <source>
        <dbReference type="SAM" id="Phobius"/>
    </source>
</evidence>
<evidence type="ECO:0000256" key="2">
    <source>
        <dbReference type="ARBA" id="ARBA00007620"/>
    </source>
</evidence>
<dbReference type="Pfam" id="PF10520">
    <property type="entry name" value="Lipid_desat"/>
    <property type="match status" value="1"/>
</dbReference>
<evidence type="ECO:0000313" key="9">
    <source>
        <dbReference type="Proteomes" id="UP001604277"/>
    </source>
</evidence>
<gene>
    <name evidence="8" type="ORF">Fot_48736</name>
</gene>
<keyword evidence="5 6" id="KW-0472">Membrane</keyword>
<comment type="subcellular location">
    <subcellularLocation>
        <location evidence="1">Membrane</location>
        <topology evidence="1">Multi-pass membrane protein</topology>
    </subcellularLocation>
</comment>
<dbReference type="PANTHER" id="PTHR48140:SF1">
    <property type="entry name" value="FATTY ACID DESATURASE 4, CHLOROPLASTIC-RELATED"/>
    <property type="match status" value="1"/>
</dbReference>
<keyword evidence="3 6" id="KW-0812">Transmembrane</keyword>
<keyword evidence="4 6" id="KW-1133">Transmembrane helix</keyword>
<evidence type="ECO:0000256" key="1">
    <source>
        <dbReference type="ARBA" id="ARBA00004141"/>
    </source>
</evidence>
<dbReference type="InterPro" id="IPR052864">
    <property type="entry name" value="Chloroplast_FAD_CarF"/>
</dbReference>
<reference evidence="9" key="1">
    <citation type="submission" date="2024-07" db="EMBL/GenBank/DDBJ databases">
        <title>Two chromosome-level genome assemblies of Korean endemic species Abeliophyllum distichum and Forsythia ovata (Oleaceae).</title>
        <authorList>
            <person name="Jang H."/>
        </authorList>
    </citation>
    <scope>NUCLEOTIDE SEQUENCE [LARGE SCALE GENOMIC DNA]</scope>
</reference>
<evidence type="ECO:0000313" key="8">
    <source>
        <dbReference type="EMBL" id="KAL2473000.1"/>
    </source>
</evidence>
<dbReference type="AlphaFoldDB" id="A0ABD1Q9W0"/>
<dbReference type="InterPro" id="IPR019547">
    <property type="entry name" value="Lipid_desat"/>
</dbReference>
<protein>
    <submittedName>
        <fullName evidence="8">Fatty acid desaturase 4</fullName>
    </submittedName>
</protein>